<keyword evidence="2" id="KW-1185">Reference proteome</keyword>
<evidence type="ECO:0000313" key="1">
    <source>
        <dbReference type="EMBL" id="MBO0936799.1"/>
    </source>
</evidence>
<proteinExistence type="predicted"/>
<reference evidence="1" key="1">
    <citation type="submission" date="2021-03" db="EMBL/GenBank/DDBJ databases">
        <title>Fibrella sp. HMF5335 genome sequencing and assembly.</title>
        <authorList>
            <person name="Kang H."/>
            <person name="Kim H."/>
            <person name="Bae S."/>
            <person name="Joh K."/>
        </authorList>
    </citation>
    <scope>NUCLEOTIDE SEQUENCE</scope>
    <source>
        <strain evidence="1">HMF5335</strain>
    </source>
</reference>
<comment type="caution">
    <text evidence="1">The sequence shown here is derived from an EMBL/GenBank/DDBJ whole genome shotgun (WGS) entry which is preliminary data.</text>
</comment>
<evidence type="ECO:0000313" key="2">
    <source>
        <dbReference type="Proteomes" id="UP000664034"/>
    </source>
</evidence>
<dbReference type="Pfam" id="PF06897">
    <property type="entry name" value="DUF1269"/>
    <property type="match status" value="1"/>
</dbReference>
<organism evidence="1 2">
    <name type="scientific">Fibrella rubiginis</name>
    <dbReference type="NCBI Taxonomy" id="2817060"/>
    <lineage>
        <taxon>Bacteria</taxon>
        <taxon>Pseudomonadati</taxon>
        <taxon>Bacteroidota</taxon>
        <taxon>Cytophagia</taxon>
        <taxon>Cytophagales</taxon>
        <taxon>Spirosomataceae</taxon>
        <taxon>Fibrella</taxon>
    </lineage>
</organism>
<gene>
    <name evidence="1" type="ORF">J2I47_09615</name>
</gene>
<name>A0A939GD72_9BACT</name>
<dbReference type="AlphaFoldDB" id="A0A939GD72"/>
<sequence length="181" mass="18999">MNKLIAVSFNNKAEASNVLNKLVSLQEDYLIDLEDAVVVVRNDDGKVNIRQSVNLTAEGAVRGGLWGSLIGLILGGPLGMLLAGGTTAAFGAIAGSLNDYGIDDAFIERVGNELKPGSSALFILLRQLVEDKVLDELKGVQGQIIKTSLSKDAEERLARILSAPNATVHTDAPAATTNTTA</sequence>
<protein>
    <submittedName>
        <fullName evidence="1">DUF1269 domain-containing protein</fullName>
    </submittedName>
</protein>
<dbReference type="RefSeq" id="WP_207364362.1">
    <property type="nucleotide sequence ID" value="NZ_JAFMYV010000004.1"/>
</dbReference>
<dbReference type="EMBL" id="JAFMYV010000004">
    <property type="protein sequence ID" value="MBO0936799.1"/>
    <property type="molecule type" value="Genomic_DNA"/>
</dbReference>
<accession>A0A939GD72</accession>
<dbReference type="Proteomes" id="UP000664034">
    <property type="component" value="Unassembled WGS sequence"/>
</dbReference>
<dbReference type="InterPro" id="IPR009200">
    <property type="entry name" value="DUF1269_membrane"/>
</dbReference>